<evidence type="ECO:0000259" key="1">
    <source>
        <dbReference type="Pfam" id="PF04149"/>
    </source>
</evidence>
<dbReference type="Proteomes" id="UP001499993">
    <property type="component" value="Unassembled WGS sequence"/>
</dbReference>
<dbReference type="EMBL" id="BAABIK010000007">
    <property type="protein sequence ID" value="GAA4936987.1"/>
    <property type="molecule type" value="Genomic_DNA"/>
</dbReference>
<dbReference type="Pfam" id="PF04149">
    <property type="entry name" value="DUF397"/>
    <property type="match status" value="1"/>
</dbReference>
<accession>A0ABP9GBR7</accession>
<comment type="caution">
    <text evidence="2">The sequence shown here is derived from an EMBL/GenBank/DDBJ whole genome shotgun (WGS) entry which is preliminary data.</text>
</comment>
<keyword evidence="3" id="KW-1185">Reference proteome</keyword>
<feature type="domain" description="DUF397" evidence="1">
    <location>
        <begin position="6"/>
        <end position="56"/>
    </location>
</feature>
<proteinExistence type="predicted"/>
<name>A0ABP9GBR7_9ACTN</name>
<sequence length="63" mass="6816">MSDQKVWRKSSYSGVNTNCVEVADLPGASAVRDSKHPDAAALAFPAAEWRAFVASVSWNEFEG</sequence>
<organism evidence="2 3">
    <name type="scientific">Streptomonospora halophila</name>
    <dbReference type="NCBI Taxonomy" id="427369"/>
    <lineage>
        <taxon>Bacteria</taxon>
        <taxon>Bacillati</taxon>
        <taxon>Actinomycetota</taxon>
        <taxon>Actinomycetes</taxon>
        <taxon>Streptosporangiales</taxon>
        <taxon>Nocardiopsidaceae</taxon>
        <taxon>Streptomonospora</taxon>
    </lineage>
</organism>
<gene>
    <name evidence="2" type="ORF">GCM10023224_17440</name>
</gene>
<dbReference type="InterPro" id="IPR007278">
    <property type="entry name" value="DUF397"/>
</dbReference>
<evidence type="ECO:0000313" key="2">
    <source>
        <dbReference type="EMBL" id="GAA4936987.1"/>
    </source>
</evidence>
<protein>
    <submittedName>
        <fullName evidence="2">DUF397 domain-containing protein</fullName>
    </submittedName>
</protein>
<evidence type="ECO:0000313" key="3">
    <source>
        <dbReference type="Proteomes" id="UP001499993"/>
    </source>
</evidence>
<reference evidence="3" key="1">
    <citation type="journal article" date="2019" name="Int. J. Syst. Evol. Microbiol.">
        <title>The Global Catalogue of Microorganisms (GCM) 10K type strain sequencing project: providing services to taxonomists for standard genome sequencing and annotation.</title>
        <authorList>
            <consortium name="The Broad Institute Genomics Platform"/>
            <consortium name="The Broad Institute Genome Sequencing Center for Infectious Disease"/>
            <person name="Wu L."/>
            <person name="Ma J."/>
        </authorList>
    </citation>
    <scope>NUCLEOTIDE SEQUENCE [LARGE SCALE GENOMIC DNA]</scope>
    <source>
        <strain evidence="3">JCM 18123</strain>
    </source>
</reference>